<keyword evidence="3" id="KW-1185">Reference proteome</keyword>
<proteinExistence type="predicted"/>
<dbReference type="Pfam" id="PF01272">
    <property type="entry name" value="GreA_GreB"/>
    <property type="match status" value="1"/>
</dbReference>
<name>A0A5C0VMJ8_9SPHI</name>
<keyword evidence="2" id="KW-0251">Elongation factor</keyword>
<feature type="domain" description="Transcription elongation factor GreA/GreB C-terminal" evidence="1">
    <location>
        <begin position="58"/>
        <end position="131"/>
    </location>
</feature>
<evidence type="ECO:0000313" key="2">
    <source>
        <dbReference type="EMBL" id="QEK53152.1"/>
    </source>
</evidence>
<dbReference type="Proteomes" id="UP000323653">
    <property type="component" value="Chromosome"/>
</dbReference>
<dbReference type="Gene3D" id="3.10.50.30">
    <property type="entry name" value="Transcription elongation factor, GreA/GreB, C-terminal domain"/>
    <property type="match status" value="1"/>
</dbReference>
<dbReference type="GO" id="GO:0032784">
    <property type="term" value="P:regulation of DNA-templated transcription elongation"/>
    <property type="evidence" value="ECO:0007669"/>
    <property type="project" value="InterPro"/>
</dbReference>
<dbReference type="GO" id="GO:0006354">
    <property type="term" value="P:DNA-templated transcription elongation"/>
    <property type="evidence" value="ECO:0007669"/>
    <property type="project" value="TreeGrafter"/>
</dbReference>
<dbReference type="SUPFAM" id="SSF54534">
    <property type="entry name" value="FKBP-like"/>
    <property type="match status" value="1"/>
</dbReference>
<evidence type="ECO:0000313" key="3">
    <source>
        <dbReference type="Proteomes" id="UP000323653"/>
    </source>
</evidence>
<organism evidence="2 3">
    <name type="scientific">Pedobacter aquae</name>
    <dbReference type="NCBI Taxonomy" id="2605747"/>
    <lineage>
        <taxon>Bacteria</taxon>
        <taxon>Pseudomonadati</taxon>
        <taxon>Bacteroidota</taxon>
        <taxon>Sphingobacteriia</taxon>
        <taxon>Sphingobacteriales</taxon>
        <taxon>Sphingobacteriaceae</taxon>
        <taxon>Pedobacter</taxon>
    </lineage>
</organism>
<accession>A0A5C0VMJ8</accession>
<gene>
    <name evidence="2" type="ORF">FYC62_16795</name>
</gene>
<dbReference type="GO" id="GO:0070063">
    <property type="term" value="F:RNA polymerase binding"/>
    <property type="evidence" value="ECO:0007669"/>
    <property type="project" value="InterPro"/>
</dbReference>
<dbReference type="PANTHER" id="PTHR30437:SF5">
    <property type="entry name" value="REGULATOR OF NUCLEOSIDE DIPHOSPHATE KINASE"/>
    <property type="match status" value="1"/>
</dbReference>
<dbReference type="EMBL" id="CP043329">
    <property type="protein sequence ID" value="QEK53152.1"/>
    <property type="molecule type" value="Genomic_DNA"/>
</dbReference>
<dbReference type="GO" id="GO:0003746">
    <property type="term" value="F:translation elongation factor activity"/>
    <property type="evidence" value="ECO:0007669"/>
    <property type="project" value="UniProtKB-KW"/>
</dbReference>
<dbReference type="InterPro" id="IPR023459">
    <property type="entry name" value="Tscrpt_elong_fac_GreA/B_fam"/>
</dbReference>
<dbReference type="InterPro" id="IPR001437">
    <property type="entry name" value="Tscrpt_elong_fac_GreA/B_C"/>
</dbReference>
<evidence type="ECO:0000259" key="1">
    <source>
        <dbReference type="Pfam" id="PF01272"/>
    </source>
</evidence>
<dbReference type="GO" id="GO:0003677">
    <property type="term" value="F:DNA binding"/>
    <property type="evidence" value="ECO:0007669"/>
    <property type="project" value="InterPro"/>
</dbReference>
<reference evidence="2 3" key="1">
    <citation type="submission" date="2019-08" db="EMBL/GenBank/DDBJ databases">
        <title>Pedobacter sp. nov., isolated from Han river, South Korea.</title>
        <authorList>
            <person name="Lee D.-H."/>
            <person name="Kim Y.-S."/>
            <person name="Hwang E.-M."/>
            <person name="Le Tran T.C."/>
            <person name="Cha C.-J."/>
        </authorList>
    </citation>
    <scope>NUCLEOTIDE SEQUENCE [LARGE SCALE GENOMIC DNA]</scope>
    <source>
        <strain evidence="2 3">CJ43</strain>
    </source>
</reference>
<protein>
    <submittedName>
        <fullName evidence="2">GreA/GreB family elongation factor</fullName>
    </submittedName>
</protein>
<dbReference type="KEGG" id="pej:FYC62_16795"/>
<dbReference type="InterPro" id="IPR036953">
    <property type="entry name" value="GreA/GreB_C_sf"/>
</dbReference>
<keyword evidence="2" id="KW-0648">Protein biosynthesis</keyword>
<sequence>MFYNIENKDMTKEQLILGLKEHQLLEKHFKTSVLSDFNRKKLMEELKHASIIKTGNLPENVIGLYAQVVIEDLTSKKTFSFQIVPVEEANMKENKISVFSPMAIAVLGYQEGVKVSWEMPSGIQNFIIKRVAQP</sequence>
<dbReference type="PANTHER" id="PTHR30437">
    <property type="entry name" value="TRANSCRIPTION ELONGATION FACTOR GREA"/>
    <property type="match status" value="1"/>
</dbReference>
<dbReference type="AlphaFoldDB" id="A0A5C0VMJ8"/>